<dbReference type="AlphaFoldDB" id="A0A0E9V6K9"/>
<dbReference type="EMBL" id="GBXM01035714">
    <property type="protein sequence ID" value="JAH72863.1"/>
    <property type="molecule type" value="Transcribed_RNA"/>
</dbReference>
<accession>A0A0E9V6K9</accession>
<name>A0A0E9V6K9_ANGAN</name>
<protein>
    <submittedName>
        <fullName evidence="1">Uncharacterized protein</fullName>
    </submittedName>
</protein>
<proteinExistence type="predicted"/>
<reference evidence="1" key="1">
    <citation type="submission" date="2014-11" db="EMBL/GenBank/DDBJ databases">
        <authorList>
            <person name="Amaro Gonzalez C."/>
        </authorList>
    </citation>
    <scope>NUCLEOTIDE SEQUENCE</scope>
</reference>
<reference evidence="1" key="2">
    <citation type="journal article" date="2015" name="Fish Shellfish Immunol.">
        <title>Early steps in the European eel (Anguilla anguilla)-Vibrio vulnificus interaction in the gills: Role of the RtxA13 toxin.</title>
        <authorList>
            <person name="Callol A."/>
            <person name="Pajuelo D."/>
            <person name="Ebbesson L."/>
            <person name="Teles M."/>
            <person name="MacKenzie S."/>
            <person name="Amaro C."/>
        </authorList>
    </citation>
    <scope>NUCLEOTIDE SEQUENCE</scope>
</reference>
<organism evidence="1">
    <name type="scientific">Anguilla anguilla</name>
    <name type="common">European freshwater eel</name>
    <name type="synonym">Muraena anguilla</name>
    <dbReference type="NCBI Taxonomy" id="7936"/>
    <lineage>
        <taxon>Eukaryota</taxon>
        <taxon>Metazoa</taxon>
        <taxon>Chordata</taxon>
        <taxon>Craniata</taxon>
        <taxon>Vertebrata</taxon>
        <taxon>Euteleostomi</taxon>
        <taxon>Actinopterygii</taxon>
        <taxon>Neopterygii</taxon>
        <taxon>Teleostei</taxon>
        <taxon>Anguilliformes</taxon>
        <taxon>Anguillidae</taxon>
        <taxon>Anguilla</taxon>
    </lineage>
</organism>
<sequence>MCEREKRSHLSLACLCTTNRTQSQTDSLFTQ</sequence>
<evidence type="ECO:0000313" key="1">
    <source>
        <dbReference type="EMBL" id="JAH72863.1"/>
    </source>
</evidence>